<evidence type="ECO:0000256" key="2">
    <source>
        <dbReference type="SAM" id="MobiDB-lite"/>
    </source>
</evidence>
<sequence>MLGIAVLANHLIFAPSNLPAFVQAIRTHLPAQGGALWFAVLDEVAMRLMAALGQEGIVHEILIGEHAAGPLPQGARIAPSEQADLIVLTHERGEALADALMTFVAAQGVTILAPITERYSQNLPLWLISIPKAGTHLLKSLAQAFGYRLDYQTPGIPQGGAAYYLEHANSHTRAADFFVDSVRRAPYGNRLHPFPIAPGLFIYRNPLDILVSEAHYYAQPGKTPFHGYLSQLTFAQRIDRLIDDPWLLGSIRQRVGGFLPWLDFPNVISFSFEELIGAAGGGDQQTQLALIWSLQLKLQVPGSPEAFARRVFNPASPTFRQGRLGAYRAEMDAQQLQGFEALPQDFMTQLGYAKADEGYPALPSQAQARRQRPLRLAPPPEHPPVLMEVDYLGFNLVWHQQRYYALPVQLSLDLSQLPEAAFDILPQESTLARLKQALTVGPLQLERIDNWRNTHLTEALAKTDPAQRPGNPARDLTELVGRSAPYLLATRSAPELVASCEAFNIIRYRGGYLGVRHGVEIDWSRPFDEIFHHTAAQDLLRGRTQASVTAQIEQLKNHAEQHREAHQRQQRESERLDQLAHALAELSAHSRTHEAQAGSWYAELRAALDTIQQHGGNAAQPARRRRSAARRGRRLVRLTRRSR</sequence>
<comment type="caution">
    <text evidence="3">The sequence shown here is derived from an EMBL/GenBank/DDBJ whole genome shotgun (WGS) entry which is preliminary data.</text>
</comment>
<dbReference type="Gene3D" id="3.40.50.300">
    <property type="entry name" value="P-loop containing nucleotide triphosphate hydrolases"/>
    <property type="match status" value="1"/>
</dbReference>
<keyword evidence="1" id="KW-0175">Coiled coil</keyword>
<dbReference type="OrthoDB" id="570215at2"/>
<protein>
    <submittedName>
        <fullName evidence="3">Putative glycosyl transferase family 2</fullName>
    </submittedName>
</protein>
<gene>
    <name evidence="3" type="ORF">MAIT1_01980</name>
</gene>
<dbReference type="InterPro" id="IPR027417">
    <property type="entry name" value="P-loop_NTPase"/>
</dbReference>
<feature type="coiled-coil region" evidence="1">
    <location>
        <begin position="545"/>
        <end position="579"/>
    </location>
</feature>
<evidence type="ECO:0000256" key="1">
    <source>
        <dbReference type="SAM" id="Coils"/>
    </source>
</evidence>
<keyword evidence="4" id="KW-1185">Reference proteome</keyword>
<name>A0A1Y2K4E6_9PROT</name>
<dbReference type="EMBL" id="LVJN01000020">
    <property type="protein sequence ID" value="OSM01915.1"/>
    <property type="molecule type" value="Genomic_DNA"/>
</dbReference>
<dbReference type="STRING" id="1434232.MAIT1_01980"/>
<evidence type="ECO:0000313" key="4">
    <source>
        <dbReference type="Proteomes" id="UP000194003"/>
    </source>
</evidence>
<accession>A0A1Y2K4E6</accession>
<dbReference type="SUPFAM" id="SSF52540">
    <property type="entry name" value="P-loop containing nucleoside triphosphate hydrolases"/>
    <property type="match status" value="1"/>
</dbReference>
<dbReference type="Proteomes" id="UP000194003">
    <property type="component" value="Unassembled WGS sequence"/>
</dbReference>
<feature type="region of interest" description="Disordered" evidence="2">
    <location>
        <begin position="613"/>
        <end position="643"/>
    </location>
</feature>
<keyword evidence="3" id="KW-0808">Transferase</keyword>
<dbReference type="RefSeq" id="WP_085444421.1">
    <property type="nucleotide sequence ID" value="NZ_LVJN01000020.1"/>
</dbReference>
<dbReference type="AlphaFoldDB" id="A0A1Y2K4E6"/>
<proteinExistence type="predicted"/>
<evidence type="ECO:0000313" key="3">
    <source>
        <dbReference type="EMBL" id="OSM01915.1"/>
    </source>
</evidence>
<dbReference type="GO" id="GO:0016740">
    <property type="term" value="F:transferase activity"/>
    <property type="evidence" value="ECO:0007669"/>
    <property type="project" value="UniProtKB-KW"/>
</dbReference>
<feature type="compositionally biased region" description="Basic residues" evidence="2">
    <location>
        <begin position="622"/>
        <end position="643"/>
    </location>
</feature>
<reference evidence="3 4" key="1">
    <citation type="journal article" date="2016" name="BMC Genomics">
        <title>Combined genomic and structural analyses of a cultured magnetotactic bacterium reveals its niche adaptation to a dynamic environment.</title>
        <authorList>
            <person name="Araujo A.C."/>
            <person name="Morillo V."/>
            <person name="Cypriano J."/>
            <person name="Teixeira L.C."/>
            <person name="Leao P."/>
            <person name="Lyra S."/>
            <person name="Almeida L.G."/>
            <person name="Bazylinski D.A."/>
            <person name="Vasconcellos A.T."/>
            <person name="Abreu F."/>
            <person name="Lins U."/>
        </authorList>
    </citation>
    <scope>NUCLEOTIDE SEQUENCE [LARGE SCALE GENOMIC DNA]</scope>
    <source>
        <strain evidence="3 4">IT-1</strain>
    </source>
</reference>
<organism evidence="3 4">
    <name type="scientific">Magnetofaba australis IT-1</name>
    <dbReference type="NCBI Taxonomy" id="1434232"/>
    <lineage>
        <taxon>Bacteria</taxon>
        <taxon>Pseudomonadati</taxon>
        <taxon>Pseudomonadota</taxon>
        <taxon>Magnetococcia</taxon>
        <taxon>Magnetococcales</taxon>
        <taxon>Magnetococcaceae</taxon>
        <taxon>Magnetofaba</taxon>
    </lineage>
</organism>